<evidence type="ECO:0000313" key="4">
    <source>
        <dbReference type="Proteomes" id="UP001596002"/>
    </source>
</evidence>
<feature type="non-terminal residue" evidence="3">
    <location>
        <position position="294"/>
    </location>
</feature>
<dbReference type="InterPro" id="IPR004291">
    <property type="entry name" value="Transposase_IS66_central"/>
</dbReference>
<dbReference type="PANTHER" id="PTHR33678">
    <property type="entry name" value="BLL1576 PROTEIN"/>
    <property type="match status" value="1"/>
</dbReference>
<feature type="domain" description="Transposase IS66 central" evidence="1">
    <location>
        <begin position="108"/>
        <end position="293"/>
    </location>
</feature>
<dbReference type="InterPro" id="IPR024474">
    <property type="entry name" value="Znf_dom_IS66"/>
</dbReference>
<reference evidence="4" key="1">
    <citation type="journal article" date="2019" name="Int. J. Syst. Evol. Microbiol.">
        <title>The Global Catalogue of Microorganisms (GCM) 10K type strain sequencing project: providing services to taxonomists for standard genome sequencing and annotation.</title>
        <authorList>
            <consortium name="The Broad Institute Genomics Platform"/>
            <consortium name="The Broad Institute Genome Sequencing Center for Infectious Disease"/>
            <person name="Wu L."/>
            <person name="Ma J."/>
        </authorList>
    </citation>
    <scope>NUCLEOTIDE SEQUENCE [LARGE SCALE GENOMIC DNA]</scope>
    <source>
        <strain evidence="4">WYCCWR 12678</strain>
    </source>
</reference>
<feature type="domain" description="Transposase IS66 zinc-finger binding" evidence="2">
    <location>
        <begin position="43"/>
        <end position="87"/>
    </location>
</feature>
<dbReference type="InterPro" id="IPR052344">
    <property type="entry name" value="Transposase-related"/>
</dbReference>
<dbReference type="Proteomes" id="UP001596002">
    <property type="component" value="Unassembled WGS sequence"/>
</dbReference>
<comment type="caution">
    <text evidence="3">The sequence shown here is derived from an EMBL/GenBank/DDBJ whole genome shotgun (WGS) entry which is preliminary data.</text>
</comment>
<dbReference type="NCBIfam" id="NF033517">
    <property type="entry name" value="transpos_IS66"/>
    <property type="match status" value="1"/>
</dbReference>
<dbReference type="RefSeq" id="WP_380023436.1">
    <property type="nucleotide sequence ID" value="NZ_JBHSHC010000005.1"/>
</dbReference>
<keyword evidence="4" id="KW-1185">Reference proteome</keyword>
<organism evidence="3 4">
    <name type="scientific">Effusibacillus consociatus</name>
    <dbReference type="NCBI Taxonomy" id="1117041"/>
    <lineage>
        <taxon>Bacteria</taxon>
        <taxon>Bacillati</taxon>
        <taxon>Bacillota</taxon>
        <taxon>Bacilli</taxon>
        <taxon>Bacillales</taxon>
        <taxon>Alicyclobacillaceae</taxon>
        <taxon>Effusibacillus</taxon>
    </lineage>
</organism>
<dbReference type="EMBL" id="JBHSHC010000005">
    <property type="protein sequence ID" value="MFC4765870.1"/>
    <property type="molecule type" value="Genomic_DNA"/>
</dbReference>
<protein>
    <submittedName>
        <fullName evidence="3">IS66 family transposase</fullName>
    </submittedName>
</protein>
<dbReference type="Pfam" id="PF03050">
    <property type="entry name" value="DDE_Tnp_IS66"/>
    <property type="match status" value="1"/>
</dbReference>
<accession>A0ABV9PV00</accession>
<evidence type="ECO:0000313" key="3">
    <source>
        <dbReference type="EMBL" id="MFC4765870.1"/>
    </source>
</evidence>
<proteinExistence type="predicted"/>
<name>A0ABV9PV00_9BACL</name>
<sequence>DPSVPEPTVETITYRRKKTRGARETKLEGLPVETIEYRLTEEEQVCPCCAGTLHEMSTETRQELKIIPAEVKVVRHVCHVYGCRRCEQEAIRTPIVTAPMPAPVVPGSLVSPSMLAYVMSQKYVDSLPLYRQEQQFQRLGVELSRQTLANWIIAGAERWLAPLYTYMHAELLKRDIAHADETTLQVLKEPGRAAQAKSYLWLYRTGRIGPNIILYDYQQGRGGEYPSKFLKGFTGYLQTDGYSGYNQVKGVTQLGCWAHARRKYHEALQALPVGQRSQAAAAEGLAFCNALFEV</sequence>
<gene>
    <name evidence="3" type="ORF">ACFO8Q_00410</name>
</gene>
<evidence type="ECO:0000259" key="2">
    <source>
        <dbReference type="Pfam" id="PF13005"/>
    </source>
</evidence>
<evidence type="ECO:0000259" key="1">
    <source>
        <dbReference type="Pfam" id="PF03050"/>
    </source>
</evidence>
<dbReference type="PANTHER" id="PTHR33678:SF2">
    <property type="match status" value="1"/>
</dbReference>
<dbReference type="Pfam" id="PF13005">
    <property type="entry name" value="zf-IS66"/>
    <property type="match status" value="1"/>
</dbReference>
<feature type="non-terminal residue" evidence="3">
    <location>
        <position position="1"/>
    </location>
</feature>